<protein>
    <submittedName>
        <fullName evidence="1">Uncharacterized protein</fullName>
    </submittedName>
</protein>
<dbReference type="Proteomes" id="UP000658225">
    <property type="component" value="Unassembled WGS sequence"/>
</dbReference>
<keyword evidence="2" id="KW-1185">Reference proteome</keyword>
<proteinExistence type="predicted"/>
<accession>A0A927MP90</accession>
<evidence type="ECO:0000313" key="2">
    <source>
        <dbReference type="Proteomes" id="UP000658225"/>
    </source>
</evidence>
<comment type="caution">
    <text evidence="1">The sequence shown here is derived from an EMBL/GenBank/DDBJ whole genome shotgun (WGS) entry which is preliminary data.</text>
</comment>
<organism evidence="1 2">
    <name type="scientific">Sporosarcina limicola</name>
    <dbReference type="NCBI Taxonomy" id="34101"/>
    <lineage>
        <taxon>Bacteria</taxon>
        <taxon>Bacillati</taxon>
        <taxon>Bacillota</taxon>
        <taxon>Bacilli</taxon>
        <taxon>Bacillales</taxon>
        <taxon>Caryophanaceae</taxon>
        <taxon>Sporosarcina</taxon>
    </lineage>
</organism>
<gene>
    <name evidence="1" type="ORF">H4683_001924</name>
</gene>
<dbReference type="EMBL" id="JADBEL010000009">
    <property type="protein sequence ID" value="MBE1554846.1"/>
    <property type="molecule type" value="Genomic_DNA"/>
</dbReference>
<dbReference type="AlphaFoldDB" id="A0A927MP90"/>
<reference evidence="1" key="1">
    <citation type="submission" date="2020-10" db="EMBL/GenBank/DDBJ databases">
        <title>Genomic Encyclopedia of Type Strains, Phase IV (KMG-IV): sequencing the most valuable type-strain genomes for metagenomic binning, comparative biology and taxonomic classification.</title>
        <authorList>
            <person name="Goeker M."/>
        </authorList>
    </citation>
    <scope>NUCLEOTIDE SEQUENCE</scope>
    <source>
        <strain evidence="1">DSM 13886</strain>
    </source>
</reference>
<name>A0A927MP90_9BACL</name>
<sequence length="32" mass="3989">MIAETKNEQTKEKLYFLDHIMDQMIRMEEIMK</sequence>
<evidence type="ECO:0000313" key="1">
    <source>
        <dbReference type="EMBL" id="MBE1554846.1"/>
    </source>
</evidence>